<dbReference type="AlphaFoldDB" id="A0A7S3PY29"/>
<evidence type="ECO:0000256" key="6">
    <source>
        <dbReference type="ARBA" id="ARBA00022485"/>
    </source>
</evidence>
<keyword evidence="6" id="KW-0004">4Fe-4S</keyword>
<evidence type="ECO:0000259" key="15">
    <source>
        <dbReference type="SMART" id="SM00478"/>
    </source>
</evidence>
<keyword evidence="10" id="KW-0408">Iron</keyword>
<comment type="catalytic activity">
    <reaction evidence="1">
        <text>Hydrolyzes free adenine bases from 7,8-dihydro-8-oxoguanine:adenine mismatched double-stranded DNA, leaving an apurinic site.</text>
        <dbReference type="EC" id="3.2.2.31"/>
    </reaction>
</comment>
<evidence type="ECO:0000256" key="14">
    <source>
        <dbReference type="SAM" id="MobiDB-lite"/>
    </source>
</evidence>
<dbReference type="GO" id="GO:0005634">
    <property type="term" value="C:nucleus"/>
    <property type="evidence" value="ECO:0007669"/>
    <property type="project" value="TreeGrafter"/>
</dbReference>
<dbReference type="GO" id="GO:0006298">
    <property type="term" value="P:mismatch repair"/>
    <property type="evidence" value="ECO:0007669"/>
    <property type="project" value="TreeGrafter"/>
</dbReference>
<keyword evidence="13" id="KW-0326">Glycosidase</keyword>
<evidence type="ECO:0000256" key="1">
    <source>
        <dbReference type="ARBA" id="ARBA00000843"/>
    </source>
</evidence>
<dbReference type="InterPro" id="IPR029119">
    <property type="entry name" value="MutY_C"/>
</dbReference>
<dbReference type="InterPro" id="IPR044298">
    <property type="entry name" value="MIG/MutY"/>
</dbReference>
<evidence type="ECO:0000256" key="7">
    <source>
        <dbReference type="ARBA" id="ARBA00022723"/>
    </source>
</evidence>
<dbReference type="SUPFAM" id="SSF55811">
    <property type="entry name" value="Nudix"/>
    <property type="match status" value="1"/>
</dbReference>
<keyword evidence="8" id="KW-0227">DNA damage</keyword>
<evidence type="ECO:0000256" key="5">
    <source>
        <dbReference type="ARBA" id="ARBA00022023"/>
    </source>
</evidence>
<evidence type="ECO:0000256" key="8">
    <source>
        <dbReference type="ARBA" id="ARBA00022763"/>
    </source>
</evidence>
<dbReference type="GO" id="GO:0046872">
    <property type="term" value="F:metal ion binding"/>
    <property type="evidence" value="ECO:0007669"/>
    <property type="project" value="UniProtKB-KW"/>
</dbReference>
<evidence type="ECO:0000256" key="3">
    <source>
        <dbReference type="ARBA" id="ARBA00008343"/>
    </source>
</evidence>
<evidence type="ECO:0000256" key="9">
    <source>
        <dbReference type="ARBA" id="ARBA00022801"/>
    </source>
</evidence>
<evidence type="ECO:0000256" key="10">
    <source>
        <dbReference type="ARBA" id="ARBA00023004"/>
    </source>
</evidence>
<comment type="similarity">
    <text evidence="3">Belongs to the Nth/MutY family.</text>
</comment>
<dbReference type="GO" id="GO:0035485">
    <property type="term" value="F:adenine/guanine mispair binding"/>
    <property type="evidence" value="ECO:0007669"/>
    <property type="project" value="TreeGrafter"/>
</dbReference>
<keyword evidence="7" id="KW-0479">Metal-binding</keyword>
<dbReference type="InterPro" id="IPR000445">
    <property type="entry name" value="HhH_motif"/>
</dbReference>
<dbReference type="Pfam" id="PF00633">
    <property type="entry name" value="HHH"/>
    <property type="match status" value="1"/>
</dbReference>
<evidence type="ECO:0000313" key="16">
    <source>
        <dbReference type="EMBL" id="CAE0459505.1"/>
    </source>
</evidence>
<dbReference type="GO" id="GO:0000701">
    <property type="term" value="F:purine-specific mismatch base pair DNA N-glycosylase activity"/>
    <property type="evidence" value="ECO:0007669"/>
    <property type="project" value="UniProtKB-EC"/>
</dbReference>
<dbReference type="Pfam" id="PF00730">
    <property type="entry name" value="HhH-GPD"/>
    <property type="match status" value="1"/>
</dbReference>
<gene>
    <name evidence="16" type="ORF">CDEB00056_LOCUS4346</name>
</gene>
<dbReference type="Gene3D" id="1.10.340.30">
    <property type="entry name" value="Hypothetical protein, domain 2"/>
    <property type="match status" value="1"/>
</dbReference>
<evidence type="ECO:0000256" key="11">
    <source>
        <dbReference type="ARBA" id="ARBA00023014"/>
    </source>
</evidence>
<accession>A0A7S3PY29</accession>
<organism evidence="16">
    <name type="scientific">Chaetoceros debilis</name>
    <dbReference type="NCBI Taxonomy" id="122233"/>
    <lineage>
        <taxon>Eukaryota</taxon>
        <taxon>Sar</taxon>
        <taxon>Stramenopiles</taxon>
        <taxon>Ochrophyta</taxon>
        <taxon>Bacillariophyta</taxon>
        <taxon>Coscinodiscophyceae</taxon>
        <taxon>Chaetocerotophycidae</taxon>
        <taxon>Chaetocerotales</taxon>
        <taxon>Chaetocerotaceae</taxon>
        <taxon>Chaetoceros</taxon>
    </lineage>
</organism>
<reference evidence="16" key="1">
    <citation type="submission" date="2021-01" db="EMBL/GenBank/DDBJ databases">
        <authorList>
            <person name="Corre E."/>
            <person name="Pelletier E."/>
            <person name="Niang G."/>
            <person name="Scheremetjew M."/>
            <person name="Finn R."/>
            <person name="Kale V."/>
            <person name="Holt S."/>
            <person name="Cochrane G."/>
            <person name="Meng A."/>
            <person name="Brown T."/>
            <person name="Cohen L."/>
        </authorList>
    </citation>
    <scope>NUCLEOTIDE SEQUENCE</scope>
    <source>
        <strain evidence="16">MM31A-1</strain>
    </source>
</reference>
<dbReference type="GO" id="GO:0006284">
    <property type="term" value="P:base-excision repair"/>
    <property type="evidence" value="ECO:0007669"/>
    <property type="project" value="InterPro"/>
</dbReference>
<dbReference type="EMBL" id="HBIO01006011">
    <property type="protein sequence ID" value="CAE0459505.1"/>
    <property type="molecule type" value="Transcribed_RNA"/>
</dbReference>
<sequence length="596" mass="66712">MNGQEVVNDERDSGAHTNLLWEWATHSDEKIHDFTTEEAEAIRSKLLVWYRANRRKLPWRGDPEPYDGSTAGIATSSKVKKKARKDKQVAKGQKNIKSFFQSNSSEEKKGTRSETESTSAESLLEKSELDIIPITGYSVWVSEIMLQQTRVEAVIPYYLKWMKSFPTVEALANASEEEVNSHWAGLGFYRRARLLHKGAKFVCDDLNGVVPDSVDELLNVSGIGRYTASAISSIAFDKCVPVVDGNVCRVISRLKGVANNIKAPIFKDKLGWGLAEQIVSSGDGKYAGEVNQALMELGATYCAPSGTGVDKDDPLVEFYMSTKIGEAVNELVKHDPMAVSNFVYKISKQMVKSKCKLCEETGVESILFQLGEDLVSIEKNPELLNNAAAILGHSRFPTNPPKKNKREEILGVAALSHNIDADEKWFMVKRPKDGLLAGQWEFPNSCLWNSSSVEKKGSGKSKAKKAIEIPIMNRLDTSNAVSKLLSDFYIEELNDVSLQDIWIQSEAQRILVNDDTAIEHIFSHVRWSMFCDHTDVSSSLETLQEFQAIYEDRECRWMSESDMQKVGITSSVKKLLAAIKTRRNAGNPKKRRKIKK</sequence>
<dbReference type="Gene3D" id="3.90.79.10">
    <property type="entry name" value="Nucleoside Triphosphate Pyrophosphohydrolase"/>
    <property type="match status" value="1"/>
</dbReference>
<dbReference type="InterPro" id="IPR023170">
    <property type="entry name" value="HhH_base_excis_C"/>
</dbReference>
<feature type="compositionally biased region" description="Basic and acidic residues" evidence="14">
    <location>
        <begin position="105"/>
        <end position="115"/>
    </location>
</feature>
<dbReference type="Pfam" id="PF14815">
    <property type="entry name" value="NUDIX_4"/>
    <property type="match status" value="1"/>
</dbReference>
<evidence type="ECO:0000256" key="13">
    <source>
        <dbReference type="ARBA" id="ARBA00023295"/>
    </source>
</evidence>
<keyword evidence="9" id="KW-0378">Hydrolase</keyword>
<dbReference type="PANTHER" id="PTHR42944:SF1">
    <property type="entry name" value="ADENINE DNA GLYCOSYLASE"/>
    <property type="match status" value="1"/>
</dbReference>
<dbReference type="GO" id="GO:0034039">
    <property type="term" value="F:8-oxo-7,8-dihydroguanine DNA N-glycosylase activity"/>
    <property type="evidence" value="ECO:0007669"/>
    <property type="project" value="TreeGrafter"/>
</dbReference>
<keyword evidence="11" id="KW-0411">Iron-sulfur</keyword>
<evidence type="ECO:0000256" key="12">
    <source>
        <dbReference type="ARBA" id="ARBA00023204"/>
    </source>
</evidence>
<keyword evidence="12" id="KW-0234">DNA repair</keyword>
<dbReference type="FunFam" id="1.10.340.30:FF:000002">
    <property type="entry name" value="Adenine DNA glycosylase"/>
    <property type="match status" value="1"/>
</dbReference>
<dbReference type="SMART" id="SM00478">
    <property type="entry name" value="ENDO3c"/>
    <property type="match status" value="1"/>
</dbReference>
<dbReference type="SUPFAM" id="SSF48150">
    <property type="entry name" value="DNA-glycosylase"/>
    <property type="match status" value="1"/>
</dbReference>
<dbReference type="GO" id="GO:0032357">
    <property type="term" value="F:oxidized purine DNA binding"/>
    <property type="evidence" value="ECO:0007669"/>
    <property type="project" value="TreeGrafter"/>
</dbReference>
<feature type="region of interest" description="Disordered" evidence="14">
    <location>
        <begin position="100"/>
        <end position="120"/>
    </location>
</feature>
<comment type="cofactor">
    <cofactor evidence="2">
        <name>[4Fe-4S] cluster</name>
        <dbReference type="ChEBI" id="CHEBI:49883"/>
    </cofactor>
</comment>
<dbReference type="PANTHER" id="PTHR42944">
    <property type="entry name" value="ADENINE DNA GLYCOSYLASE"/>
    <property type="match status" value="1"/>
</dbReference>
<feature type="domain" description="HhH-GPD" evidence="15">
    <location>
        <begin position="145"/>
        <end position="300"/>
    </location>
</feature>
<proteinExistence type="inferred from homology"/>
<dbReference type="Gene3D" id="1.10.1670.10">
    <property type="entry name" value="Helix-hairpin-Helix base-excision DNA repair enzymes (C-terminal)"/>
    <property type="match status" value="1"/>
</dbReference>
<evidence type="ECO:0000256" key="4">
    <source>
        <dbReference type="ARBA" id="ARBA00012045"/>
    </source>
</evidence>
<dbReference type="InterPro" id="IPR003265">
    <property type="entry name" value="HhH-GPD_domain"/>
</dbReference>
<feature type="region of interest" description="Disordered" evidence="14">
    <location>
        <begin position="60"/>
        <end position="87"/>
    </location>
</feature>
<dbReference type="InterPro" id="IPR015797">
    <property type="entry name" value="NUDIX_hydrolase-like_dom_sf"/>
</dbReference>
<dbReference type="GO" id="GO:0051539">
    <property type="term" value="F:4 iron, 4 sulfur cluster binding"/>
    <property type="evidence" value="ECO:0007669"/>
    <property type="project" value="UniProtKB-KW"/>
</dbReference>
<dbReference type="EC" id="3.2.2.31" evidence="4"/>
<name>A0A7S3PY29_9STRA</name>
<protein>
    <recommendedName>
        <fullName evidence="5">Adenine DNA glycosylase</fullName>
        <ecNumber evidence="4">3.2.2.31</ecNumber>
    </recommendedName>
</protein>
<dbReference type="CDD" id="cd00056">
    <property type="entry name" value="ENDO3c"/>
    <property type="match status" value="1"/>
</dbReference>
<dbReference type="InterPro" id="IPR011257">
    <property type="entry name" value="DNA_glycosylase"/>
</dbReference>
<evidence type="ECO:0000256" key="2">
    <source>
        <dbReference type="ARBA" id="ARBA00001966"/>
    </source>
</evidence>